<reference evidence="2 3" key="1">
    <citation type="journal article" date="2017" name="ISME J.">
        <title>Energy and carbon metabolisms in a deep terrestrial subsurface fluid microbial community.</title>
        <authorList>
            <person name="Momper L."/>
            <person name="Jungbluth S.P."/>
            <person name="Lee M.D."/>
            <person name="Amend J.P."/>
        </authorList>
    </citation>
    <scope>NUCLEOTIDE SEQUENCE [LARGE SCALE GENOMIC DNA]</scope>
    <source>
        <strain evidence="2">SURF_17</strain>
    </source>
</reference>
<keyword evidence="1" id="KW-1133">Transmembrane helix</keyword>
<evidence type="ECO:0008006" key="4">
    <source>
        <dbReference type="Google" id="ProtNLM"/>
    </source>
</evidence>
<organism evidence="2 3">
    <name type="scientific">Candidatus Abyssobacteria bacterium SURF_17</name>
    <dbReference type="NCBI Taxonomy" id="2093361"/>
    <lineage>
        <taxon>Bacteria</taxon>
        <taxon>Pseudomonadati</taxon>
        <taxon>Candidatus Hydrogenedentota</taxon>
        <taxon>Candidatus Abyssobacteria</taxon>
    </lineage>
</organism>
<dbReference type="Proteomes" id="UP000285961">
    <property type="component" value="Unassembled WGS sequence"/>
</dbReference>
<dbReference type="PANTHER" id="PTHR38454:SF1">
    <property type="entry name" value="INTEGRAL MEMBRANE PROTEIN"/>
    <property type="match status" value="1"/>
</dbReference>
<evidence type="ECO:0000256" key="1">
    <source>
        <dbReference type="SAM" id="Phobius"/>
    </source>
</evidence>
<proteinExistence type="predicted"/>
<feature type="transmembrane region" description="Helical" evidence="1">
    <location>
        <begin position="429"/>
        <end position="454"/>
    </location>
</feature>
<feature type="transmembrane region" description="Helical" evidence="1">
    <location>
        <begin position="230"/>
        <end position="253"/>
    </location>
</feature>
<comment type="caution">
    <text evidence="2">The sequence shown here is derived from an EMBL/GenBank/DDBJ whole genome shotgun (WGS) entry which is preliminary data.</text>
</comment>
<dbReference type="InterPro" id="IPR018580">
    <property type="entry name" value="Uncharacterised_YfhO"/>
</dbReference>
<protein>
    <recommendedName>
        <fullName evidence="4">YfhO family protein</fullName>
    </recommendedName>
</protein>
<dbReference type="AlphaFoldDB" id="A0A419EY58"/>
<feature type="transmembrane region" description="Helical" evidence="1">
    <location>
        <begin position="203"/>
        <end position="223"/>
    </location>
</feature>
<feature type="transmembrane region" description="Helical" evidence="1">
    <location>
        <begin position="304"/>
        <end position="322"/>
    </location>
</feature>
<evidence type="ECO:0000313" key="3">
    <source>
        <dbReference type="Proteomes" id="UP000285961"/>
    </source>
</evidence>
<feature type="transmembrane region" description="Helical" evidence="1">
    <location>
        <begin position="403"/>
        <end position="423"/>
    </location>
</feature>
<evidence type="ECO:0000313" key="2">
    <source>
        <dbReference type="EMBL" id="RJP69995.1"/>
    </source>
</evidence>
<keyword evidence="1" id="KW-0472">Membrane</keyword>
<feature type="transmembrane region" description="Helical" evidence="1">
    <location>
        <begin position="106"/>
        <end position="128"/>
    </location>
</feature>
<dbReference type="EMBL" id="QZKI01000076">
    <property type="protein sequence ID" value="RJP69995.1"/>
    <property type="molecule type" value="Genomic_DNA"/>
</dbReference>
<feature type="transmembrane region" description="Helical" evidence="1">
    <location>
        <begin position="543"/>
        <end position="560"/>
    </location>
</feature>
<gene>
    <name evidence="2" type="ORF">C4532_10010</name>
</gene>
<accession>A0A419EY58</accession>
<feature type="transmembrane region" description="Helical" evidence="1">
    <location>
        <begin position="334"/>
        <end position="354"/>
    </location>
</feature>
<keyword evidence="1" id="KW-0812">Transmembrane</keyword>
<feature type="transmembrane region" description="Helical" evidence="1">
    <location>
        <begin position="506"/>
        <end position="536"/>
    </location>
</feature>
<dbReference type="Pfam" id="PF09586">
    <property type="entry name" value="YfhO"/>
    <property type="match status" value="2"/>
</dbReference>
<sequence>MKSGFRRHNTRIRTLHGCQEARPFIFSAKAGIMFPEFGYHRATHRVAPTTYARLNHLLSGTLRGIIHFSFRVFHASNWRCSTYAGQAMKLADYLFMRHRKGTRVPFLRNSQLLCIIALLGFALIYWWARVQHTDAANAIPAGSNMDMYVYHLPMHEYGFSELRDGAMPLWNPYTNCGMPFLATYQLASFYPLNFLHWFFSSPLAFSLTYLLHSFLAGLFMYLWMRKLESVPVAAVFAGTAYMLCSFVCYPLTWPHIIRSHIWIPLIFLLVHRTFLRARWTDTVLLGIAVSCQFLTGYADGFVYTMYGALAYLIYLSLVRPAIRERGVRLFGRSLMFSLAGLVLIPALLTAIQWIPTAQLSALSTRPPEGLTKQAILFGGSLYPSTFFKALMNPDSFGWSQYTLYPGIVTLVMAVFAFFCWKRWRELVFFSLLAVVPALVAFGSHTAFFEFYFFLPAGNWFRLPTRLLILTAFSVATLAGLGCNHLVRDVLTKPVALSKKVGRYVIFLGICAVFIFLLPKSASLYVLVLLVGCLLAASGRSANIVGALAVVLVGLDLILYIKDPVTYPWITRDVFPELHEEKEFLREKVGLDRVHLFHRKHDWKNYLVNANFELVERIRGTSGYETLSLQRYAEFCAFLETGAEPSQDLPFTGALRWTSDSLHPQMLNLLGARYIVDDPGRELYPEQAPPNEMPKKFKLRKVFSGELTIYENPNAAPRAFYASNVEVIHERRTVLERLADRSFDYRKTIILEEEPRPLPAPTEPPAKASAPEVVVKPQNEREIHVLVDVPTPGFIFLNDIYVPGWQAWVDGNPSPIYRADYLFMAIPVNAGKHSIEVIYRPWGFSAGKWILLLSAVPISLSLAFDFARRRAAKLAPWENEGKA</sequence>
<feature type="transmembrane region" description="Helical" evidence="1">
    <location>
        <begin position="466"/>
        <end position="486"/>
    </location>
</feature>
<dbReference type="PANTHER" id="PTHR38454">
    <property type="entry name" value="INTEGRAL MEMBRANE PROTEIN-RELATED"/>
    <property type="match status" value="1"/>
</dbReference>
<name>A0A419EY58_9BACT</name>